<dbReference type="AlphaFoldDB" id="A0A6C0JDG8"/>
<keyword evidence="1" id="KW-0812">Transmembrane</keyword>
<evidence type="ECO:0000256" key="1">
    <source>
        <dbReference type="SAM" id="Phobius"/>
    </source>
</evidence>
<evidence type="ECO:0000313" key="2">
    <source>
        <dbReference type="EMBL" id="QHU02890.1"/>
    </source>
</evidence>
<protein>
    <submittedName>
        <fullName evidence="2">Uncharacterized protein</fullName>
    </submittedName>
</protein>
<dbReference type="EMBL" id="MN740367">
    <property type="protein sequence ID" value="QHU02890.1"/>
    <property type="molecule type" value="Genomic_DNA"/>
</dbReference>
<proteinExistence type="predicted"/>
<feature type="transmembrane region" description="Helical" evidence="1">
    <location>
        <begin position="6"/>
        <end position="26"/>
    </location>
</feature>
<name>A0A6C0JDG8_9ZZZZ</name>
<keyword evidence="1" id="KW-0472">Membrane</keyword>
<keyword evidence="1" id="KW-1133">Transmembrane helix</keyword>
<reference evidence="2" key="1">
    <citation type="journal article" date="2020" name="Nature">
        <title>Giant virus diversity and host interactions through global metagenomics.</title>
        <authorList>
            <person name="Schulz F."/>
            <person name="Roux S."/>
            <person name="Paez-Espino D."/>
            <person name="Jungbluth S."/>
            <person name="Walsh D.A."/>
            <person name="Denef V.J."/>
            <person name="McMahon K.D."/>
            <person name="Konstantinidis K.T."/>
            <person name="Eloe-Fadrosh E.A."/>
            <person name="Kyrpides N.C."/>
            <person name="Woyke T."/>
        </authorList>
    </citation>
    <scope>NUCLEOTIDE SEQUENCE</scope>
    <source>
        <strain evidence="2">GVMAG-M-3300025890-48</strain>
    </source>
</reference>
<organism evidence="2">
    <name type="scientific">viral metagenome</name>
    <dbReference type="NCBI Taxonomy" id="1070528"/>
    <lineage>
        <taxon>unclassified sequences</taxon>
        <taxon>metagenomes</taxon>
        <taxon>organismal metagenomes</taxon>
    </lineage>
</organism>
<accession>A0A6C0JDG8</accession>
<sequence length="102" mass="11924">MIAWTIQWTILSLVLIILLHYLYSFFIETLTVPKVKDLVNKPIERYNDILSDISKKSHSNEKVNSDDMQDELRDFLSNIKKEPKAKNILPATNAFESSYTNY</sequence>